<gene>
    <name evidence="10" type="ORF">B5G22_05735</name>
    <name evidence="9" type="ORF">LRLP16767_LR202_01617</name>
</gene>
<dbReference type="PANTHER" id="PTHR40074">
    <property type="entry name" value="O-ACETYLTRANSFERASE WECH"/>
    <property type="match status" value="1"/>
</dbReference>
<feature type="transmembrane region" description="Helical" evidence="7">
    <location>
        <begin position="184"/>
        <end position="202"/>
    </location>
</feature>
<feature type="transmembrane region" description="Helical" evidence="7">
    <location>
        <begin position="33"/>
        <end position="53"/>
    </location>
</feature>
<dbReference type="RefSeq" id="WP_087215070.1">
    <property type="nucleotide sequence ID" value="NZ_JAYFHM010000111.1"/>
</dbReference>
<dbReference type="Proteomes" id="UP000235484">
    <property type="component" value="Unassembled WGS sequence"/>
</dbReference>
<feature type="transmembrane region" description="Helical" evidence="7">
    <location>
        <begin position="65"/>
        <end position="87"/>
    </location>
</feature>
<dbReference type="GO" id="GO:0005886">
    <property type="term" value="C:plasma membrane"/>
    <property type="evidence" value="ECO:0007669"/>
    <property type="project" value="UniProtKB-SubCell"/>
</dbReference>
<organism evidence="9 12">
    <name type="scientific">Limosilactobacillus reuteri</name>
    <name type="common">Lactobacillus reuteri</name>
    <dbReference type="NCBI Taxonomy" id="1598"/>
    <lineage>
        <taxon>Bacteria</taxon>
        <taxon>Bacillati</taxon>
        <taxon>Bacillota</taxon>
        <taxon>Bacilli</taxon>
        <taxon>Lactobacillales</taxon>
        <taxon>Lactobacillaceae</taxon>
        <taxon>Limosilactobacillus</taxon>
    </lineage>
</organism>
<dbReference type="EMBL" id="NFHN01000018">
    <property type="protein sequence ID" value="OUN48477.1"/>
    <property type="molecule type" value="Genomic_DNA"/>
</dbReference>
<evidence type="ECO:0000256" key="4">
    <source>
        <dbReference type="ARBA" id="ARBA00022692"/>
    </source>
</evidence>
<feature type="transmembrane region" description="Helical" evidence="7">
    <location>
        <begin position="244"/>
        <end position="264"/>
    </location>
</feature>
<dbReference type="GO" id="GO:0016413">
    <property type="term" value="F:O-acetyltransferase activity"/>
    <property type="evidence" value="ECO:0007669"/>
    <property type="project" value="TreeGrafter"/>
</dbReference>
<comment type="similarity">
    <text evidence="2">Belongs to the acyltransferase 3 family.</text>
</comment>
<feature type="transmembrane region" description="Helical" evidence="7">
    <location>
        <begin position="276"/>
        <end position="295"/>
    </location>
</feature>
<keyword evidence="5 7" id="KW-1133">Transmembrane helix</keyword>
<reference evidence="9" key="1">
    <citation type="submission" date="2015-10" db="EMBL/GenBank/DDBJ databases">
        <authorList>
            <person name="Gilbert D.G."/>
        </authorList>
    </citation>
    <scope>NUCLEOTIDE SEQUENCE [LARGE SCALE GENOMIC DNA]</scope>
    <source>
        <strain evidence="9">20-2</strain>
    </source>
</reference>
<dbReference type="GO" id="GO:0009246">
    <property type="term" value="P:enterobacterial common antigen biosynthetic process"/>
    <property type="evidence" value="ECO:0007669"/>
    <property type="project" value="TreeGrafter"/>
</dbReference>
<keyword evidence="6 7" id="KW-0472">Membrane</keyword>
<evidence type="ECO:0000256" key="2">
    <source>
        <dbReference type="ARBA" id="ARBA00007400"/>
    </source>
</evidence>
<dbReference type="InterPro" id="IPR002656">
    <property type="entry name" value="Acyl_transf_3_dom"/>
</dbReference>
<accession>A0A0U5JXM0</accession>
<keyword evidence="3" id="KW-1003">Cell membrane</keyword>
<dbReference type="PANTHER" id="PTHR40074:SF2">
    <property type="entry name" value="O-ACETYLTRANSFERASE WECH"/>
    <property type="match status" value="1"/>
</dbReference>
<evidence type="ECO:0000256" key="1">
    <source>
        <dbReference type="ARBA" id="ARBA00004651"/>
    </source>
</evidence>
<protein>
    <submittedName>
        <fullName evidence="9">O-acetyltransferase</fullName>
    </submittedName>
</protein>
<dbReference type="Proteomes" id="UP000195868">
    <property type="component" value="Unassembled WGS sequence"/>
</dbReference>
<reference evidence="12" key="2">
    <citation type="submission" date="2015-10" db="EMBL/GenBank/DDBJ databases">
        <authorList>
            <person name="Crossman L.C."/>
        </authorList>
    </citation>
    <scope>NUCLEOTIDE SEQUENCE [LARGE SCALE GENOMIC DNA]</scope>
    <source>
        <strain evidence="12">20-2</strain>
    </source>
</reference>
<evidence type="ECO:0000256" key="6">
    <source>
        <dbReference type="ARBA" id="ARBA00023136"/>
    </source>
</evidence>
<evidence type="ECO:0000256" key="7">
    <source>
        <dbReference type="SAM" id="Phobius"/>
    </source>
</evidence>
<proteinExistence type="inferred from homology"/>
<evidence type="ECO:0000256" key="5">
    <source>
        <dbReference type="ARBA" id="ARBA00022989"/>
    </source>
</evidence>
<evidence type="ECO:0000256" key="3">
    <source>
        <dbReference type="ARBA" id="ARBA00022475"/>
    </source>
</evidence>
<evidence type="ECO:0000313" key="12">
    <source>
        <dbReference type="Proteomes" id="UP000235484"/>
    </source>
</evidence>
<dbReference type="AlphaFoldDB" id="A0A0U5JXM0"/>
<keyword evidence="9" id="KW-0808">Transferase</keyword>
<reference evidence="11" key="3">
    <citation type="submission" date="2017-04" db="EMBL/GenBank/DDBJ databases">
        <title>Function of individual gut microbiota members based on whole genome sequencing of pure cultures obtained from chicken caecum.</title>
        <authorList>
            <person name="Medvecky M."/>
            <person name="Cejkova D."/>
            <person name="Polansky O."/>
            <person name="Karasova D."/>
            <person name="Kubasova T."/>
            <person name="Cizek A."/>
            <person name="Rychlik I."/>
        </authorList>
    </citation>
    <scope>NUCLEOTIDE SEQUENCE [LARGE SCALE GENOMIC DNA]</scope>
    <source>
        <strain evidence="11">An71</strain>
    </source>
</reference>
<evidence type="ECO:0000313" key="11">
    <source>
        <dbReference type="Proteomes" id="UP000195868"/>
    </source>
</evidence>
<keyword evidence="4 7" id="KW-0812">Transmembrane</keyword>
<reference evidence="10" key="4">
    <citation type="journal article" date="2018" name="BMC Genomics">
        <title>Whole genome sequencing and function prediction of 133 gut anaerobes isolated from chicken caecum in pure cultures.</title>
        <authorList>
            <person name="Medvecky M."/>
            <person name="Cejkova D."/>
            <person name="Polansky O."/>
            <person name="Karasova D."/>
            <person name="Kubasova T."/>
            <person name="Cizek A."/>
            <person name="Rychlik I."/>
        </authorList>
    </citation>
    <scope>NUCLEOTIDE SEQUENCE</scope>
    <source>
        <strain evidence="10">An71</strain>
    </source>
</reference>
<feature type="transmembrane region" description="Helical" evidence="7">
    <location>
        <begin position="159"/>
        <end position="178"/>
    </location>
</feature>
<feature type="domain" description="Acyltransferase 3" evidence="8">
    <location>
        <begin position="6"/>
        <end position="333"/>
    </location>
</feature>
<evidence type="ECO:0000313" key="10">
    <source>
        <dbReference type="EMBL" id="OUN48477.1"/>
    </source>
</evidence>
<comment type="subcellular location">
    <subcellularLocation>
        <location evidence="1">Cell membrane</location>
        <topology evidence="1">Multi-pass membrane protein</topology>
    </subcellularLocation>
</comment>
<name>A0A0U5JXM0_LIMRT</name>
<sequence length="357" mass="40570">MLRKRIIWIDLVRAFGMLMIICGHSLANPNGNVGNMVYAINVPIFFILSGYLYRPQKIKVQCKKLFYNLLVPYIGTSLIILIISVFLNYTGPFEYIKSYGSFTSVLSAGIWGMGSPTRLIGTHYIMPAIGAIWFLFALFWDSLIFNILMKSLIKVKGSFWLVGIISIVSMAFGFISIIPGYIPWSMNAAFIGLFFIWMGQLFKRISILSQNRLIKMIFMLFGCCLWIISELTNTHFGLNIATSNHPLISILSACGASLAIIIIFNSIEKIFNGRILYYLSLYGKYSLAVLSMHIIDVDLFTFSAQIVAKIPLREATAIIIIIHIIISIVGIVLFRSIPFIRSIFFNREWPFKFQINR</sequence>
<evidence type="ECO:0000313" key="9">
    <source>
        <dbReference type="EMBL" id="CUR41642.1"/>
    </source>
</evidence>
<feature type="transmembrane region" description="Helical" evidence="7">
    <location>
        <begin position="7"/>
        <end position="27"/>
    </location>
</feature>
<dbReference type="Pfam" id="PF01757">
    <property type="entry name" value="Acyl_transf_3"/>
    <property type="match status" value="1"/>
</dbReference>
<evidence type="ECO:0000259" key="8">
    <source>
        <dbReference type="Pfam" id="PF01757"/>
    </source>
</evidence>
<dbReference type="EMBL" id="LN887634">
    <property type="protein sequence ID" value="CUR41642.1"/>
    <property type="molecule type" value="Genomic_DNA"/>
</dbReference>
<feature type="transmembrane region" description="Helical" evidence="7">
    <location>
        <begin position="214"/>
        <end position="232"/>
    </location>
</feature>
<feature type="transmembrane region" description="Helical" evidence="7">
    <location>
        <begin position="124"/>
        <end position="147"/>
    </location>
</feature>
<feature type="transmembrane region" description="Helical" evidence="7">
    <location>
        <begin position="315"/>
        <end position="334"/>
    </location>
</feature>